<dbReference type="AlphaFoldDB" id="A0A318S4U4"/>
<protein>
    <recommendedName>
        <fullName evidence="6">Cell shape-determining protein MreB</fullName>
    </recommendedName>
</protein>
<dbReference type="GO" id="GO:0008360">
    <property type="term" value="P:regulation of cell shape"/>
    <property type="evidence" value="ECO:0007669"/>
    <property type="project" value="UniProtKB-UniRule"/>
</dbReference>
<dbReference type="GO" id="GO:0005524">
    <property type="term" value="F:ATP binding"/>
    <property type="evidence" value="ECO:0007669"/>
    <property type="project" value="UniProtKB-KW"/>
</dbReference>
<evidence type="ECO:0000256" key="5">
    <source>
        <dbReference type="ARBA" id="ARBA00023458"/>
    </source>
</evidence>
<dbReference type="GO" id="GO:0000902">
    <property type="term" value="P:cell morphogenesis"/>
    <property type="evidence" value="ECO:0007669"/>
    <property type="project" value="InterPro"/>
</dbReference>
<dbReference type="SUPFAM" id="SSF53067">
    <property type="entry name" value="Actin-like ATPase domain"/>
    <property type="match status" value="2"/>
</dbReference>
<comment type="caution">
    <text evidence="7">The sequence shown here is derived from an EMBL/GenBank/DDBJ whole genome shotgun (WGS) entry which is preliminary data.</text>
</comment>
<proteinExistence type="inferred from homology"/>
<evidence type="ECO:0000256" key="4">
    <source>
        <dbReference type="ARBA" id="ARBA00022960"/>
    </source>
</evidence>
<dbReference type="NCBIfam" id="NF010539">
    <property type="entry name" value="PRK13927.1"/>
    <property type="match status" value="1"/>
</dbReference>
<dbReference type="HAMAP" id="MF_02207">
    <property type="entry name" value="MreB"/>
    <property type="match status" value="1"/>
</dbReference>
<reference evidence="7 8" key="1">
    <citation type="submission" date="2018-06" db="EMBL/GenBank/DDBJ databases">
        <title>Genomic Encyclopedia of Type Strains, Phase IV (KMG-IV): sequencing the most valuable type-strain genomes for metagenomic binning, comparative biology and taxonomic classification.</title>
        <authorList>
            <person name="Goeker M."/>
        </authorList>
    </citation>
    <scope>NUCLEOTIDE SEQUENCE [LARGE SCALE GENOMIC DNA]</scope>
    <source>
        <strain evidence="7 8">DSM 18048</strain>
    </source>
</reference>
<evidence type="ECO:0000313" key="8">
    <source>
        <dbReference type="Proteomes" id="UP000248326"/>
    </source>
</evidence>
<dbReference type="NCBIfam" id="TIGR00904">
    <property type="entry name" value="mreB"/>
    <property type="match status" value="1"/>
</dbReference>
<comment type="similarity">
    <text evidence="5 6">Belongs to the FtsA/MreB family.</text>
</comment>
<keyword evidence="3 6" id="KW-0067">ATP-binding</keyword>
<dbReference type="Pfam" id="PF06723">
    <property type="entry name" value="MreB_Mbl"/>
    <property type="match status" value="1"/>
</dbReference>
<evidence type="ECO:0000256" key="6">
    <source>
        <dbReference type="HAMAP-Rule" id="MF_02207"/>
    </source>
</evidence>
<evidence type="ECO:0000313" key="7">
    <source>
        <dbReference type="EMBL" id="PYE53494.1"/>
    </source>
</evidence>
<sequence>MDRVLAYVGYRSTPRGAVLLGTARNEKATGGALRFSEDIGIDLGTATFLIYSKNRGLVLNEPSVIAMTRDTKEVMAVGEEAYRMLGRTPGNIVAVRPIKDGVIADDALTEKMIAMFLRKVQGSMGRMLGFNFKPQLMVGVPSGVTDVEKRAVLRAALNANAKRAFLIEEPLAAAIGAGLKIAEPVGSMIVDIGGGSTDVAVISLGGIVVSESLRVAGNEFDESIIRFVRRKHNLMIGDRTAEEIKVKIGAAMLLRPEDNLMAEVRGRDLLHGLPKTVSIETTDIIDALAEPVSKIAEGVKRVLEITPPELVSDIIDRGIVMTGGGALLRNFDELLRQATGIPVAVAENATEAVAVGTGMALEMIPILRHHLISSDNYLRR</sequence>
<keyword evidence="2 6" id="KW-0547">Nucleotide-binding</keyword>
<dbReference type="PANTHER" id="PTHR42749">
    <property type="entry name" value="CELL SHAPE-DETERMINING PROTEIN MREB"/>
    <property type="match status" value="1"/>
</dbReference>
<dbReference type="GO" id="GO:0005737">
    <property type="term" value="C:cytoplasm"/>
    <property type="evidence" value="ECO:0007669"/>
    <property type="project" value="UniProtKB-SubCell"/>
</dbReference>
<keyword evidence="4 6" id="KW-0133">Cell shape</keyword>
<dbReference type="InterPro" id="IPR056546">
    <property type="entry name" value="MreB_MamK-like"/>
</dbReference>
<dbReference type="CDD" id="cd10225">
    <property type="entry name" value="ASKHA_NBD_MreB-like"/>
    <property type="match status" value="1"/>
</dbReference>
<dbReference type="Gene3D" id="3.30.420.40">
    <property type="match status" value="3"/>
</dbReference>
<dbReference type="EMBL" id="QJSX01000008">
    <property type="protein sequence ID" value="PYE53494.1"/>
    <property type="molecule type" value="Genomic_DNA"/>
</dbReference>
<comment type="subcellular location">
    <subcellularLocation>
        <location evidence="6">Cytoplasm</location>
    </subcellularLocation>
    <text evidence="6">Membrane-associated.</text>
</comment>
<dbReference type="Proteomes" id="UP000248326">
    <property type="component" value="Unassembled WGS sequence"/>
</dbReference>
<keyword evidence="8" id="KW-1185">Reference proteome</keyword>
<dbReference type="PRINTS" id="PR01652">
    <property type="entry name" value="SHAPEPROTEIN"/>
</dbReference>
<organism evidence="7 8">
    <name type="scientific">Deinococcus yavapaiensis KR-236</name>
    <dbReference type="NCBI Taxonomy" id="694435"/>
    <lineage>
        <taxon>Bacteria</taxon>
        <taxon>Thermotogati</taxon>
        <taxon>Deinococcota</taxon>
        <taxon>Deinococci</taxon>
        <taxon>Deinococcales</taxon>
        <taxon>Deinococcaceae</taxon>
        <taxon>Deinococcus</taxon>
    </lineage>
</organism>
<comment type="function">
    <text evidence="6">Forms membrane-associated dynamic filaments that are essential for cell shape determination. Acts by regulating cell wall synthesis and cell elongation, and thus cell shape. A feedback loop between cell geometry and MreB localization may maintain elongated cell shape by targeting cell wall growth to regions of negative cell wall curvature.</text>
</comment>
<feature type="binding site" evidence="6">
    <location>
        <begin position="194"/>
        <end position="196"/>
    </location>
    <ligand>
        <name>ATP</name>
        <dbReference type="ChEBI" id="CHEBI:30616"/>
    </ligand>
</feature>
<evidence type="ECO:0000256" key="3">
    <source>
        <dbReference type="ARBA" id="ARBA00022840"/>
    </source>
</evidence>
<comment type="caution">
    <text evidence="6">Lacks conserved residue(s) required for the propagation of feature annotation.</text>
</comment>
<evidence type="ECO:0000256" key="1">
    <source>
        <dbReference type="ARBA" id="ARBA00022490"/>
    </source>
</evidence>
<gene>
    <name evidence="6" type="primary">mreB</name>
    <name evidence="7" type="ORF">DES52_10823</name>
</gene>
<dbReference type="InterPro" id="IPR004753">
    <property type="entry name" value="MreB"/>
</dbReference>
<keyword evidence="1 6" id="KW-0963">Cytoplasm</keyword>
<feature type="binding site" evidence="6">
    <location>
        <begin position="242"/>
        <end position="245"/>
    </location>
    <ligand>
        <name>ATP</name>
        <dbReference type="ChEBI" id="CHEBI:30616"/>
    </ligand>
</feature>
<dbReference type="InterPro" id="IPR043129">
    <property type="entry name" value="ATPase_NBD"/>
</dbReference>
<feature type="binding site" evidence="6">
    <location>
        <begin position="324"/>
        <end position="327"/>
    </location>
    <ligand>
        <name>ATP</name>
        <dbReference type="ChEBI" id="CHEBI:30616"/>
    </ligand>
</feature>
<name>A0A318S4U4_9DEIO</name>
<evidence type="ECO:0000256" key="2">
    <source>
        <dbReference type="ARBA" id="ARBA00022741"/>
    </source>
</evidence>
<accession>A0A318S4U4</accession>
<comment type="subunit">
    <text evidence="6">Forms polymers.</text>
</comment>
<dbReference type="PANTHER" id="PTHR42749:SF1">
    <property type="entry name" value="CELL SHAPE-DETERMINING PROTEIN MREB"/>
    <property type="match status" value="1"/>
</dbReference>